<evidence type="ECO:0000313" key="3">
    <source>
        <dbReference type="Proteomes" id="UP000235388"/>
    </source>
</evidence>
<protein>
    <submittedName>
        <fullName evidence="2">Uncharacterized protein</fullName>
    </submittedName>
</protein>
<dbReference type="STRING" id="200324.A0A2N5TQW5"/>
<dbReference type="EMBL" id="PGCJ01000466">
    <property type="protein sequence ID" value="PLW27899.1"/>
    <property type="molecule type" value="Genomic_DNA"/>
</dbReference>
<dbReference type="AlphaFoldDB" id="A0A2N5TQW5"/>
<evidence type="ECO:0000256" key="1">
    <source>
        <dbReference type="SAM" id="MobiDB-lite"/>
    </source>
</evidence>
<reference evidence="2 3" key="1">
    <citation type="submission" date="2017-11" db="EMBL/GenBank/DDBJ databases">
        <title>De novo assembly and phasing of dikaryotic genomes from two isolates of Puccinia coronata f. sp. avenae, the causal agent of oat crown rust.</title>
        <authorList>
            <person name="Miller M.E."/>
            <person name="Zhang Y."/>
            <person name="Omidvar V."/>
            <person name="Sperschneider J."/>
            <person name="Schwessinger B."/>
            <person name="Raley C."/>
            <person name="Palmer J.M."/>
            <person name="Garnica D."/>
            <person name="Upadhyaya N."/>
            <person name="Rathjen J."/>
            <person name="Taylor J.M."/>
            <person name="Park R.F."/>
            <person name="Dodds P.N."/>
            <person name="Hirsch C.D."/>
            <person name="Kianian S.F."/>
            <person name="Figueroa M."/>
        </authorList>
    </citation>
    <scope>NUCLEOTIDE SEQUENCE [LARGE SCALE GENOMIC DNA]</scope>
    <source>
        <strain evidence="2">12NC29</strain>
    </source>
</reference>
<sequence length="171" mass="18562">MQDTPDLPVMSSLNPHSIDVRVNAILHIIKRFVPKIKLPAAMSKENAIGFFQKIHLSRSAGTASINWSNTPVQAVLNPPCLTSDWTGVSDRLGKALVGHAGPITGQMRRFNRCLTRPVQPANAGRVPALTGQTRPFEHLSNRRVQPVIGPACPTGSEEHRSNPAKPITGRT</sequence>
<comment type="caution">
    <text evidence="2">The sequence shown here is derived from an EMBL/GenBank/DDBJ whole genome shotgun (WGS) entry which is preliminary data.</text>
</comment>
<organism evidence="2 3">
    <name type="scientific">Puccinia coronata f. sp. avenae</name>
    <dbReference type="NCBI Taxonomy" id="200324"/>
    <lineage>
        <taxon>Eukaryota</taxon>
        <taxon>Fungi</taxon>
        <taxon>Dikarya</taxon>
        <taxon>Basidiomycota</taxon>
        <taxon>Pucciniomycotina</taxon>
        <taxon>Pucciniomycetes</taxon>
        <taxon>Pucciniales</taxon>
        <taxon>Pucciniaceae</taxon>
        <taxon>Puccinia</taxon>
    </lineage>
</organism>
<gene>
    <name evidence="2" type="ORF">PCANC_27555</name>
</gene>
<keyword evidence="3" id="KW-1185">Reference proteome</keyword>
<evidence type="ECO:0000313" key="2">
    <source>
        <dbReference type="EMBL" id="PLW27899.1"/>
    </source>
</evidence>
<dbReference type="Proteomes" id="UP000235388">
    <property type="component" value="Unassembled WGS sequence"/>
</dbReference>
<accession>A0A2N5TQW5</accession>
<proteinExistence type="predicted"/>
<name>A0A2N5TQW5_9BASI</name>
<feature type="region of interest" description="Disordered" evidence="1">
    <location>
        <begin position="147"/>
        <end position="171"/>
    </location>
</feature>